<proteinExistence type="predicted"/>
<sequence length="70" mass="7960">MTGGRQRTVSFLKDHKTTELTSTHLDEKWDLYNKTSAEVPPPLERTYSRSPRVQPAVVIIRSNSPTPHSL</sequence>
<evidence type="ECO:0000313" key="1">
    <source>
        <dbReference type="EMBL" id="JAH84791.1"/>
    </source>
</evidence>
<reference evidence="1" key="1">
    <citation type="submission" date="2014-11" db="EMBL/GenBank/DDBJ databases">
        <authorList>
            <person name="Amaro Gonzalez C."/>
        </authorList>
    </citation>
    <scope>NUCLEOTIDE SEQUENCE</scope>
</reference>
<accession>A0A0E9W3C9</accession>
<protein>
    <submittedName>
        <fullName evidence="1">Uncharacterized protein</fullName>
    </submittedName>
</protein>
<dbReference type="AlphaFoldDB" id="A0A0E9W3C9"/>
<dbReference type="EMBL" id="GBXM01023786">
    <property type="protein sequence ID" value="JAH84791.1"/>
    <property type="molecule type" value="Transcribed_RNA"/>
</dbReference>
<name>A0A0E9W3C9_ANGAN</name>
<reference evidence="1" key="2">
    <citation type="journal article" date="2015" name="Fish Shellfish Immunol.">
        <title>Early steps in the European eel (Anguilla anguilla)-Vibrio vulnificus interaction in the gills: Role of the RtxA13 toxin.</title>
        <authorList>
            <person name="Callol A."/>
            <person name="Pajuelo D."/>
            <person name="Ebbesson L."/>
            <person name="Teles M."/>
            <person name="MacKenzie S."/>
            <person name="Amaro C."/>
        </authorList>
    </citation>
    <scope>NUCLEOTIDE SEQUENCE</scope>
</reference>
<organism evidence="1">
    <name type="scientific">Anguilla anguilla</name>
    <name type="common">European freshwater eel</name>
    <name type="synonym">Muraena anguilla</name>
    <dbReference type="NCBI Taxonomy" id="7936"/>
    <lineage>
        <taxon>Eukaryota</taxon>
        <taxon>Metazoa</taxon>
        <taxon>Chordata</taxon>
        <taxon>Craniata</taxon>
        <taxon>Vertebrata</taxon>
        <taxon>Euteleostomi</taxon>
        <taxon>Actinopterygii</taxon>
        <taxon>Neopterygii</taxon>
        <taxon>Teleostei</taxon>
        <taxon>Anguilliformes</taxon>
        <taxon>Anguillidae</taxon>
        <taxon>Anguilla</taxon>
    </lineage>
</organism>